<name>A0A5P1FHD3_ASPOF</name>
<evidence type="ECO:0000313" key="1">
    <source>
        <dbReference type="EMBL" id="ONK76000.1"/>
    </source>
</evidence>
<dbReference type="Gramene" id="ONK76000">
    <property type="protein sequence ID" value="ONK76000"/>
    <property type="gene ID" value="A4U43_C03F22790"/>
</dbReference>
<gene>
    <name evidence="1" type="ORF">A4U43_C03F22790</name>
</gene>
<accession>A0A5P1FHD3</accession>
<organism evidence="1 2">
    <name type="scientific">Asparagus officinalis</name>
    <name type="common">Garden asparagus</name>
    <dbReference type="NCBI Taxonomy" id="4686"/>
    <lineage>
        <taxon>Eukaryota</taxon>
        <taxon>Viridiplantae</taxon>
        <taxon>Streptophyta</taxon>
        <taxon>Embryophyta</taxon>
        <taxon>Tracheophyta</taxon>
        <taxon>Spermatophyta</taxon>
        <taxon>Magnoliopsida</taxon>
        <taxon>Liliopsida</taxon>
        <taxon>Asparagales</taxon>
        <taxon>Asparagaceae</taxon>
        <taxon>Asparagoideae</taxon>
        <taxon>Asparagus</taxon>
    </lineage>
</organism>
<reference evidence="2" key="1">
    <citation type="journal article" date="2017" name="Nat. Commun.">
        <title>The asparagus genome sheds light on the origin and evolution of a young Y chromosome.</title>
        <authorList>
            <person name="Harkess A."/>
            <person name="Zhou J."/>
            <person name="Xu C."/>
            <person name="Bowers J.E."/>
            <person name="Van der Hulst R."/>
            <person name="Ayyampalayam S."/>
            <person name="Mercati F."/>
            <person name="Riccardi P."/>
            <person name="McKain M.R."/>
            <person name="Kakrana A."/>
            <person name="Tang H."/>
            <person name="Ray J."/>
            <person name="Groenendijk J."/>
            <person name="Arikit S."/>
            <person name="Mathioni S.M."/>
            <person name="Nakano M."/>
            <person name="Shan H."/>
            <person name="Telgmann-Rauber A."/>
            <person name="Kanno A."/>
            <person name="Yue Z."/>
            <person name="Chen H."/>
            <person name="Li W."/>
            <person name="Chen Y."/>
            <person name="Xu X."/>
            <person name="Zhang Y."/>
            <person name="Luo S."/>
            <person name="Chen H."/>
            <person name="Gao J."/>
            <person name="Mao Z."/>
            <person name="Pires J.C."/>
            <person name="Luo M."/>
            <person name="Kudrna D."/>
            <person name="Wing R.A."/>
            <person name="Meyers B.C."/>
            <person name="Yi K."/>
            <person name="Kong H."/>
            <person name="Lavrijsen P."/>
            <person name="Sunseri F."/>
            <person name="Falavigna A."/>
            <person name="Ye Y."/>
            <person name="Leebens-Mack J.H."/>
            <person name="Chen G."/>
        </authorList>
    </citation>
    <scope>NUCLEOTIDE SEQUENCE [LARGE SCALE GENOMIC DNA]</scope>
    <source>
        <strain evidence="2">cv. DH0086</strain>
    </source>
</reference>
<protein>
    <submittedName>
        <fullName evidence="1">Uncharacterized protein</fullName>
    </submittedName>
</protein>
<dbReference type="OMA" id="DPDEIEC"/>
<dbReference type="EMBL" id="CM007383">
    <property type="protein sequence ID" value="ONK76000.1"/>
    <property type="molecule type" value="Genomic_DNA"/>
</dbReference>
<dbReference type="OrthoDB" id="10267859at2759"/>
<keyword evidence="2" id="KW-1185">Reference proteome</keyword>
<dbReference type="PANTHER" id="PTHR31153">
    <property type="entry name" value="CALMODULIN CALCIUM-DEPENDENT NAD KINASE"/>
    <property type="match status" value="1"/>
</dbReference>
<proteinExistence type="predicted"/>
<dbReference type="AlphaFoldDB" id="A0A5P1FHD3"/>
<dbReference type="PANTHER" id="PTHR31153:SF1">
    <property type="entry name" value="CALMODULIN CALCIUM-DEPENDENT NAD KINASE"/>
    <property type="match status" value="1"/>
</dbReference>
<dbReference type="InterPro" id="IPR044802">
    <property type="entry name" value="NADKc-like"/>
</dbReference>
<evidence type="ECO:0000313" key="2">
    <source>
        <dbReference type="Proteomes" id="UP000243459"/>
    </source>
</evidence>
<sequence length="213" mass="24311">MDGTLAWEPFVEQTIAMARAVHRHRYRMGIGYKEEEDGSVTENYWEQIEDDENASEELRMRKPYRIELVGVVCDAYLAVVRGIRRAIIMGRAVRVKSQLKSHKRFATAFPKYCKLVDNARLYCTTSMGAPKLIAWKDGDNNLLVDPDEIECLQKLKALNEDAQSIFDLYPNSDTKCGSYSFWDAAVMCRSRAAIQQDLKMVLGKIENQVVSST</sequence>
<dbReference type="Proteomes" id="UP000243459">
    <property type="component" value="Chromosome 3"/>
</dbReference>